<reference evidence="1 2" key="1">
    <citation type="submission" date="2019-10" db="EMBL/GenBank/DDBJ databases">
        <title>Description of Paenibacillus pedi sp. nov.</title>
        <authorList>
            <person name="Carlier A."/>
            <person name="Qi S."/>
        </authorList>
    </citation>
    <scope>NUCLEOTIDE SEQUENCE [LARGE SCALE GENOMIC DNA]</scope>
    <source>
        <strain evidence="1 2">LMG 31457</strain>
    </source>
</reference>
<evidence type="ECO:0000313" key="1">
    <source>
        <dbReference type="EMBL" id="NOV03049.1"/>
    </source>
</evidence>
<dbReference type="InterPro" id="IPR011330">
    <property type="entry name" value="Glyco_hydro/deAcase_b/a-brl"/>
</dbReference>
<dbReference type="Pfam" id="PF10096">
    <property type="entry name" value="DUF2334"/>
    <property type="match status" value="1"/>
</dbReference>
<organism evidence="1 2">
    <name type="scientific">Paenibacillus planticolens</name>
    <dbReference type="NCBI Taxonomy" id="2654976"/>
    <lineage>
        <taxon>Bacteria</taxon>
        <taxon>Bacillati</taxon>
        <taxon>Bacillota</taxon>
        <taxon>Bacilli</taxon>
        <taxon>Bacillales</taxon>
        <taxon>Paenibacillaceae</taxon>
        <taxon>Paenibacillus</taxon>
    </lineage>
</organism>
<proteinExistence type="predicted"/>
<dbReference type="SUPFAM" id="SSF88713">
    <property type="entry name" value="Glycoside hydrolase/deacetylase"/>
    <property type="match status" value="1"/>
</dbReference>
<dbReference type="EMBL" id="WHNZ01000052">
    <property type="protein sequence ID" value="NOV03049.1"/>
    <property type="molecule type" value="Genomic_DNA"/>
</dbReference>
<keyword evidence="2" id="KW-1185">Reference proteome</keyword>
<name>A0ABX1ZW02_9BACL</name>
<comment type="caution">
    <text evidence="1">The sequence shown here is derived from an EMBL/GenBank/DDBJ whole genome shotgun (WGS) entry which is preliminary data.</text>
</comment>
<accession>A0ABX1ZW02</accession>
<dbReference type="Proteomes" id="UP000618579">
    <property type="component" value="Unassembled WGS sequence"/>
</dbReference>
<evidence type="ECO:0000313" key="2">
    <source>
        <dbReference type="Proteomes" id="UP000618579"/>
    </source>
</evidence>
<gene>
    <name evidence="1" type="ORF">GC097_23875</name>
</gene>
<dbReference type="InterPro" id="IPR018763">
    <property type="entry name" value="DUF2334"/>
</dbReference>
<sequence length="347" mass="40024">MRKTSSGSNVSTPPNPYACLKNNTPIFIEMKQKSYTYNDMGSKTTYSLRRDFNLKALLRLEDVGPGGYYESTESQMKLRAVADYLYMQKVPFHVAVIPRFINPELQYDCTISNPFDAISVRFVETLQALRMRGASLGIHGYTHQYGHSVSGEGYEFAYPDCVKDCPPDDPISSLTDSLHIQKSYAYGRFHMALSAFQTAGLRPDWFETPHYTASEVQRKILETCSWLIYENNPHDPTNRQVTYQNAASIVGRTYYVPTPLGYVSSDAVEQDVARITQQVTQYAETDLASFFYHPYLEFPYIHIRKYAPPYYEERTPLKRLIHFMLSKERRFVNIQDLIYCFMSSQSV</sequence>
<protein>
    <submittedName>
        <fullName evidence="1">DUF2334 domain-containing protein</fullName>
    </submittedName>
</protein>